<dbReference type="Pfam" id="PF13239">
    <property type="entry name" value="2TM"/>
    <property type="match status" value="1"/>
</dbReference>
<feature type="transmembrane region" description="Helical" evidence="1">
    <location>
        <begin position="21"/>
        <end position="42"/>
    </location>
</feature>
<keyword evidence="1" id="KW-0812">Transmembrane</keyword>
<evidence type="ECO:0000259" key="2">
    <source>
        <dbReference type="Pfam" id="PF13239"/>
    </source>
</evidence>
<name>A0ABM8IZ05_9CREN</name>
<sequence length="102" mass="12063">MLEEFKKAYMELMKEDARKSFIVHLAVYILVNIMLAIVNLVYTPETIWFHYPLIGWGIGVTMHYLFGVRWIEKEIIKDFARAEYMMRKARIEKKEATEGTGS</sequence>
<evidence type="ECO:0000256" key="1">
    <source>
        <dbReference type="SAM" id="Phobius"/>
    </source>
</evidence>
<feature type="transmembrane region" description="Helical" evidence="1">
    <location>
        <begin position="48"/>
        <end position="71"/>
    </location>
</feature>
<reference evidence="3 4" key="1">
    <citation type="submission" date="2023-09" db="EMBL/GenBank/DDBJ databases">
        <title>Pyrofollis japonicus gen. nov. sp. nov., a novel member of the family Pyrodictiaceae isolated from the Iheya North hydrothermal field.</title>
        <authorList>
            <person name="Miyazaki U."/>
            <person name="Sanari M."/>
            <person name="Tame A."/>
            <person name="Kitajima M."/>
            <person name="Okamoto A."/>
            <person name="Sawayama S."/>
            <person name="Miyazaki J."/>
            <person name="Takai K."/>
            <person name="Nakagawa S."/>
        </authorList>
    </citation>
    <scope>NUCLEOTIDE SEQUENCE [LARGE SCALE GENOMIC DNA]</scope>
    <source>
        <strain evidence="3 4">AV2</strain>
    </source>
</reference>
<evidence type="ECO:0000313" key="3">
    <source>
        <dbReference type="EMBL" id="BES82769.1"/>
    </source>
</evidence>
<protein>
    <recommendedName>
        <fullName evidence="2">2TM domain-containing protein</fullName>
    </recommendedName>
</protein>
<dbReference type="Proteomes" id="UP001341135">
    <property type="component" value="Chromosome"/>
</dbReference>
<dbReference type="EMBL" id="AP028907">
    <property type="protein sequence ID" value="BES82769.1"/>
    <property type="molecule type" value="Genomic_DNA"/>
</dbReference>
<dbReference type="InterPro" id="IPR025698">
    <property type="entry name" value="2TM_dom"/>
</dbReference>
<accession>A0ABM8IZ05</accession>
<gene>
    <name evidence="3" type="ORF">PABY_23360</name>
</gene>
<feature type="domain" description="2TM" evidence="2">
    <location>
        <begin position="17"/>
        <end position="75"/>
    </location>
</feature>
<keyword evidence="1" id="KW-0472">Membrane</keyword>
<keyword evidence="4" id="KW-1185">Reference proteome</keyword>
<keyword evidence="1" id="KW-1133">Transmembrane helix</keyword>
<proteinExistence type="predicted"/>
<evidence type="ECO:0000313" key="4">
    <source>
        <dbReference type="Proteomes" id="UP001341135"/>
    </source>
</evidence>
<organism evidence="3 4">
    <name type="scientific">Pyrodictium abyssi</name>
    <dbReference type="NCBI Taxonomy" id="54256"/>
    <lineage>
        <taxon>Archaea</taxon>
        <taxon>Thermoproteota</taxon>
        <taxon>Thermoprotei</taxon>
        <taxon>Desulfurococcales</taxon>
        <taxon>Pyrodictiaceae</taxon>
        <taxon>Pyrodictium</taxon>
    </lineage>
</organism>